<organism evidence="1 2">
    <name type="scientific">Nemania bipapillata</name>
    <dbReference type="NCBI Taxonomy" id="110536"/>
    <lineage>
        <taxon>Eukaryota</taxon>
        <taxon>Fungi</taxon>
        <taxon>Dikarya</taxon>
        <taxon>Ascomycota</taxon>
        <taxon>Pezizomycotina</taxon>
        <taxon>Sordariomycetes</taxon>
        <taxon>Xylariomycetidae</taxon>
        <taxon>Xylariales</taxon>
        <taxon>Xylariaceae</taxon>
        <taxon>Nemania</taxon>
    </lineage>
</organism>
<evidence type="ECO:0000313" key="1">
    <source>
        <dbReference type="EMBL" id="KAJ8105203.1"/>
    </source>
</evidence>
<proteinExistence type="predicted"/>
<comment type="caution">
    <text evidence="1">The sequence shown here is derived from an EMBL/GenBank/DDBJ whole genome shotgun (WGS) entry which is preliminary data.</text>
</comment>
<keyword evidence="2" id="KW-1185">Reference proteome</keyword>
<protein>
    <submittedName>
        <fullName evidence="1">Uncharacterized protein</fullName>
    </submittedName>
</protein>
<name>A0ACC2HQT6_9PEZI</name>
<dbReference type="Proteomes" id="UP001153334">
    <property type="component" value="Unassembled WGS sequence"/>
</dbReference>
<evidence type="ECO:0000313" key="2">
    <source>
        <dbReference type="Proteomes" id="UP001153334"/>
    </source>
</evidence>
<sequence>MAKLKRKPDSDPGSDPEQELDPESPDCRAFKRHRASGSTPCPYLADPTSVLPYKCDPSFVEELMRPGDMILHLGCRDGELSYTLARGAQPLGSVTGVNFPGEGIESAQENKSRMSTGQDSVRFIHVSDLTELPFVRGTFDVVYACDIMARLPASRNKFVFFFKTLYYFTHPHALLKSPCYEIRNNTNLVKLLKEIRRVLRPKGYLISRDIAALHFFPDGDIGGIITRALFRSTGLEGCVTVPRLLREAGFDLQARGVITSDSSLHGPAVGVQIQHHEDNHDDDDDDGDDGDDGEDGEDKDEDVDYKVEEIMEISSTPTPAAPTATATSTTSTTPTEPTLHTTALNADCGALALVASSVEVPPAEGSLTETLERPLIHPGHTPGDQDSDPNLS</sequence>
<gene>
    <name evidence="1" type="ORF">ONZ43_g7519</name>
</gene>
<accession>A0ACC2HQT6</accession>
<dbReference type="EMBL" id="JAPESX010003327">
    <property type="protein sequence ID" value="KAJ8105203.1"/>
    <property type="molecule type" value="Genomic_DNA"/>
</dbReference>
<reference evidence="1" key="1">
    <citation type="submission" date="2022-11" db="EMBL/GenBank/DDBJ databases">
        <title>Genome Sequence of Nemania bipapillata.</title>
        <authorList>
            <person name="Buettner E."/>
        </authorList>
    </citation>
    <scope>NUCLEOTIDE SEQUENCE</scope>
    <source>
        <strain evidence="1">CP14</strain>
    </source>
</reference>